<evidence type="ECO:0000313" key="2">
    <source>
        <dbReference type="Proteomes" id="UP000095282"/>
    </source>
</evidence>
<reference evidence="3" key="1">
    <citation type="submission" date="2016-11" db="UniProtKB">
        <authorList>
            <consortium name="WormBaseParasite"/>
        </authorList>
    </citation>
    <scope>IDENTIFICATION</scope>
</reference>
<proteinExistence type="predicted"/>
<dbReference type="Proteomes" id="UP000095282">
    <property type="component" value="Unplaced"/>
</dbReference>
<dbReference type="WBParaSite" id="Csp11.Scaffold630.g21045.t1">
    <property type="protein sequence ID" value="Csp11.Scaffold630.g21045.t1"/>
    <property type="gene ID" value="Csp11.Scaffold630.g21045"/>
</dbReference>
<organism evidence="2 3">
    <name type="scientific">Caenorhabditis tropicalis</name>
    <dbReference type="NCBI Taxonomy" id="1561998"/>
    <lineage>
        <taxon>Eukaryota</taxon>
        <taxon>Metazoa</taxon>
        <taxon>Ecdysozoa</taxon>
        <taxon>Nematoda</taxon>
        <taxon>Chromadorea</taxon>
        <taxon>Rhabditida</taxon>
        <taxon>Rhabditina</taxon>
        <taxon>Rhabditomorpha</taxon>
        <taxon>Rhabditoidea</taxon>
        <taxon>Rhabditidae</taxon>
        <taxon>Peloderinae</taxon>
        <taxon>Caenorhabditis</taxon>
    </lineage>
</organism>
<dbReference type="AlphaFoldDB" id="A0A1I7V011"/>
<feature type="signal peptide" evidence="1">
    <location>
        <begin position="1"/>
        <end position="17"/>
    </location>
</feature>
<evidence type="ECO:0000313" key="3">
    <source>
        <dbReference type="WBParaSite" id="Csp11.Scaffold630.g21045.t1"/>
    </source>
</evidence>
<feature type="chain" id="PRO_5009309586" evidence="1">
    <location>
        <begin position="18"/>
        <end position="140"/>
    </location>
</feature>
<dbReference type="eggNOG" id="ENOG502TJ27">
    <property type="taxonomic scope" value="Eukaryota"/>
</dbReference>
<keyword evidence="1" id="KW-0732">Signal</keyword>
<sequence>MNFLFFITFSSFVLVFGVPVTKTSDGNEELIGHFPSSTGPFDLFHITDSPQELAQRRSFTYKWTVAPPFRRTFAPIELIASKKPHSHGTKTPPVVVSHSTKVTHPQQNDIYSWAPIDLIHVSNKPHSTKIPHVKPTSQSQ</sequence>
<keyword evidence="2" id="KW-1185">Reference proteome</keyword>
<evidence type="ECO:0000256" key="1">
    <source>
        <dbReference type="SAM" id="SignalP"/>
    </source>
</evidence>
<protein>
    <submittedName>
        <fullName evidence="3">Secreted protein</fullName>
    </submittedName>
</protein>
<name>A0A1I7V011_9PELO</name>
<accession>A0A1I7V011</accession>